<dbReference type="PANTHER" id="PTHR38478:SF1">
    <property type="entry name" value="ZINC DEPENDENT METALLOPROTEASE DOMAIN LIPOPROTEIN"/>
    <property type="match status" value="1"/>
</dbReference>
<organism evidence="5 6">
    <name type="scientific">Pseudoduganella violacea</name>
    <dbReference type="NCBI Taxonomy" id="1715466"/>
    <lineage>
        <taxon>Bacteria</taxon>
        <taxon>Pseudomonadati</taxon>
        <taxon>Pseudomonadota</taxon>
        <taxon>Betaproteobacteria</taxon>
        <taxon>Burkholderiales</taxon>
        <taxon>Oxalobacteraceae</taxon>
        <taxon>Telluria group</taxon>
        <taxon>Pseudoduganella</taxon>
    </lineage>
</organism>
<dbReference type="EMBL" id="JACHXD010000008">
    <property type="protein sequence ID" value="MBB3120008.1"/>
    <property type="molecule type" value="Genomic_DNA"/>
</dbReference>
<dbReference type="CDD" id="cd04276">
    <property type="entry name" value="ZnMc_MMP_like_2"/>
    <property type="match status" value="1"/>
</dbReference>
<evidence type="ECO:0000256" key="2">
    <source>
        <dbReference type="SAM" id="SignalP"/>
    </source>
</evidence>
<feature type="domain" description="DUF5117" evidence="4">
    <location>
        <begin position="84"/>
        <end position="275"/>
    </location>
</feature>
<feature type="region of interest" description="Disordered" evidence="1">
    <location>
        <begin position="768"/>
        <end position="806"/>
    </location>
</feature>
<evidence type="ECO:0000259" key="3">
    <source>
        <dbReference type="Pfam" id="PF16313"/>
    </source>
</evidence>
<keyword evidence="6" id="KW-1185">Reference proteome</keyword>
<dbReference type="Gene3D" id="3.40.390.10">
    <property type="entry name" value="Collagenase (Catalytic Domain)"/>
    <property type="match status" value="1"/>
</dbReference>
<feature type="compositionally biased region" description="Polar residues" evidence="1">
    <location>
        <begin position="771"/>
        <end position="780"/>
    </location>
</feature>
<gene>
    <name evidence="5" type="ORF">FHS03_003067</name>
</gene>
<feature type="compositionally biased region" description="Pro residues" evidence="1">
    <location>
        <begin position="796"/>
        <end position="806"/>
    </location>
</feature>
<evidence type="ECO:0008006" key="7">
    <source>
        <dbReference type="Google" id="ProtNLM"/>
    </source>
</evidence>
<feature type="domain" description="EcxA zinc-binding" evidence="3">
    <location>
        <begin position="404"/>
        <end position="713"/>
    </location>
</feature>
<dbReference type="GO" id="GO:0008237">
    <property type="term" value="F:metallopeptidase activity"/>
    <property type="evidence" value="ECO:0007669"/>
    <property type="project" value="InterPro"/>
</dbReference>
<protein>
    <recommendedName>
        <fullName evidence="7">DUF5117 domain-containing protein</fullName>
    </recommendedName>
</protein>
<dbReference type="InterPro" id="IPR024079">
    <property type="entry name" value="MetalloPept_cat_dom_sf"/>
</dbReference>
<dbReference type="InterPro" id="IPR033413">
    <property type="entry name" value="DUF5117"/>
</dbReference>
<feature type="chain" id="PRO_5031312363" description="DUF5117 domain-containing protein" evidence="2">
    <location>
        <begin position="22"/>
        <end position="806"/>
    </location>
</feature>
<dbReference type="PANTHER" id="PTHR38478">
    <property type="entry name" value="PEPTIDASE M1A AND M12B"/>
    <property type="match status" value="1"/>
</dbReference>
<dbReference type="RefSeq" id="WP_183441800.1">
    <property type="nucleotide sequence ID" value="NZ_JACHXD010000008.1"/>
</dbReference>
<dbReference type="AlphaFoldDB" id="A0A7W5FV96"/>
<evidence type="ECO:0000313" key="5">
    <source>
        <dbReference type="EMBL" id="MBB3120008.1"/>
    </source>
</evidence>
<dbReference type="InterPro" id="IPR032534">
    <property type="entry name" value="EcxA_zinc-bd"/>
</dbReference>
<comment type="caution">
    <text evidence="5">The sequence shown here is derived from an EMBL/GenBank/DDBJ whole genome shotgun (WGS) entry which is preliminary data.</text>
</comment>
<dbReference type="Pfam" id="PF17148">
    <property type="entry name" value="DUF5117"/>
    <property type="match status" value="1"/>
</dbReference>
<dbReference type="Pfam" id="PF16313">
    <property type="entry name" value="DUF4953"/>
    <property type="match status" value="1"/>
</dbReference>
<name>A0A7W5FV96_9BURK</name>
<dbReference type="Proteomes" id="UP000541535">
    <property type="component" value="Unassembled WGS sequence"/>
</dbReference>
<accession>A0A7W5FV96</accession>
<evidence type="ECO:0000313" key="6">
    <source>
        <dbReference type="Proteomes" id="UP000541535"/>
    </source>
</evidence>
<keyword evidence="2" id="KW-0732">Signal</keyword>
<reference evidence="5 6" key="1">
    <citation type="submission" date="2020-08" db="EMBL/GenBank/DDBJ databases">
        <title>Genomic Encyclopedia of Type Strains, Phase III (KMG-III): the genomes of soil and plant-associated and newly described type strains.</title>
        <authorList>
            <person name="Whitman W."/>
        </authorList>
    </citation>
    <scope>NUCLEOTIDE SEQUENCE [LARGE SCALE GENOMIC DNA]</scope>
    <source>
        <strain evidence="5 6">CECT 8897</strain>
    </source>
</reference>
<sequence>MKPTETILALSLLALAPGAWAVDAPRTLAEQTRALQAQPGFIDLWRDEEKGRVLLSVAALDQPFLMLSSLPYALGSNDVGLDRGQPGEMKLVRFQKHGMRIFLVQENTRYVARSADADERNAVAESFAAAVLWSGDILASENGRYLIDFSSFLLADQHGVAQRLGDSKQGAYKVDEKRSAVLPALAKAFPDNVELEALLTFSGAGQGEYVRQVAADPASLSLRQHISMVRLPDQGYKARAFHPASGGFDTGYYDFAAPLASSLDVRWQLRHRLEKTVPGAAPSAVKKPIVYYLDRGAPEPVRSALLEGARWWSSAFEKAGFKDAFRVELLPEGADAMDVRYNVISWVHRATRGWSYGNALADPRTGEIIRGAVTLGSQRVRQDILIAESLLAPYGKAGNPELQKMAEQMALARLRQLAAHEVGHTLGFSHNFAASRQGNGSVMDYPHPVLKLETDGRIGLQEAYSAGVGPWDDYIVQHIYGELTDDELAQLRARANAAGMQYVSDSDARTPGASHPNGLLWDFGPDSLKTWDQLGAIRRQALQRFSLDVLPNERQTGEIEARLVPVYLLQRYQAEALARLIGGGEFDYSTSGDVKAGRARSGVRAVPAASQRQALARLADTLSAEYLALPPKVLDLLTPPATGYERNKEYFETRMNSVFDALSAVEAGAAHTAGFLFDAGRVNRLYWQHARDPGQPGIADLMTQVLQRTWKRPAAPPTQAGSEAVQLSANWVVLDALLRLLNGNQLHAAAEAELRQQSADLAAWLKKAPSSDASRQQAASHIQRYLADPRSVKLRPAPPIPPGAPI</sequence>
<dbReference type="SUPFAM" id="SSF55486">
    <property type="entry name" value="Metalloproteases ('zincins'), catalytic domain"/>
    <property type="match status" value="1"/>
</dbReference>
<feature type="signal peptide" evidence="2">
    <location>
        <begin position="1"/>
        <end position="21"/>
    </location>
</feature>
<evidence type="ECO:0000259" key="4">
    <source>
        <dbReference type="Pfam" id="PF17148"/>
    </source>
</evidence>
<dbReference type="InterPro" id="IPR034032">
    <property type="entry name" value="Zn_MMP-like_bac"/>
</dbReference>
<evidence type="ECO:0000256" key="1">
    <source>
        <dbReference type="SAM" id="MobiDB-lite"/>
    </source>
</evidence>
<proteinExistence type="predicted"/>